<name>A0A2P2EC56_9PROT</name>
<protein>
    <recommendedName>
        <fullName evidence="1">Lysozyme inhibitor LprI-like N-terminal domain-containing protein</fullName>
    </recommendedName>
</protein>
<organism evidence="2 3">
    <name type="scientific">Candidatus Phycosocius bacilliformis</name>
    <dbReference type="NCBI Taxonomy" id="1445552"/>
    <lineage>
        <taxon>Bacteria</taxon>
        <taxon>Pseudomonadati</taxon>
        <taxon>Pseudomonadota</taxon>
        <taxon>Alphaproteobacteria</taxon>
        <taxon>Caulobacterales</taxon>
        <taxon>Caulobacterales incertae sedis</taxon>
        <taxon>Candidatus Phycosocius</taxon>
    </lineage>
</organism>
<evidence type="ECO:0000313" key="2">
    <source>
        <dbReference type="EMBL" id="GBF58660.1"/>
    </source>
</evidence>
<evidence type="ECO:0000313" key="3">
    <source>
        <dbReference type="Proteomes" id="UP000245086"/>
    </source>
</evidence>
<reference evidence="2 3" key="1">
    <citation type="journal article" date="2018" name="Genome Announc.">
        <title>Draft Genome Sequence of "Candidatus Phycosocius bacilliformis," an Alphaproteobacterial Ectosymbiont of the Hydrocarbon-Producing Green Alga Botryococcus braunii.</title>
        <authorList>
            <person name="Tanabe Y."/>
            <person name="Yamaguchi H."/>
            <person name="Watanabe M.M."/>
        </authorList>
    </citation>
    <scope>NUCLEOTIDE SEQUENCE [LARGE SCALE GENOMIC DNA]</scope>
    <source>
        <strain evidence="2 3">BOTRYCO-2</strain>
    </source>
</reference>
<proteinExistence type="predicted"/>
<dbReference type="OrthoDB" id="7340239at2"/>
<dbReference type="Gene3D" id="1.20.1270.180">
    <property type="match status" value="1"/>
</dbReference>
<dbReference type="RefSeq" id="WP_108985517.1">
    <property type="nucleotide sequence ID" value="NZ_BFBR01000007.1"/>
</dbReference>
<dbReference type="PANTHER" id="PTHR39176:SF1">
    <property type="entry name" value="PERIPLASMIC PROTEIN"/>
    <property type="match status" value="1"/>
</dbReference>
<comment type="caution">
    <text evidence="2">The sequence shown here is derived from an EMBL/GenBank/DDBJ whole genome shotgun (WGS) entry which is preliminary data.</text>
</comment>
<dbReference type="Proteomes" id="UP000245086">
    <property type="component" value="Unassembled WGS sequence"/>
</dbReference>
<accession>A0A2P2EC56</accession>
<evidence type="ECO:0000259" key="1">
    <source>
        <dbReference type="Pfam" id="PF07007"/>
    </source>
</evidence>
<dbReference type="PANTHER" id="PTHR39176">
    <property type="entry name" value="PERIPLASMIC PROTEIN-RELATED"/>
    <property type="match status" value="1"/>
</dbReference>
<dbReference type="Pfam" id="PF07007">
    <property type="entry name" value="LprI"/>
    <property type="match status" value="1"/>
</dbReference>
<sequence>MTQVRFPHTSSFPHQSVLTGVVAALACAGLMALVGPARAQEPTIPPAVMTKFRACLASTQAEKDCSAMIYDACQAAHDQPDTTLSITECAMMSHKGWDIILNERYRTLIAASPPDLKVKLRAAQKAWISLRDADCAAIYEANKEGTIRGPLYAFCMVEHTADRASWLKSFNEN</sequence>
<dbReference type="PROSITE" id="PS51257">
    <property type="entry name" value="PROKAR_LIPOPROTEIN"/>
    <property type="match status" value="1"/>
</dbReference>
<gene>
    <name evidence="2" type="ORF">PbB2_02348</name>
</gene>
<dbReference type="AlphaFoldDB" id="A0A2P2EC56"/>
<dbReference type="InterPro" id="IPR009739">
    <property type="entry name" value="LprI-like_N"/>
</dbReference>
<keyword evidence="3" id="KW-1185">Reference proteome</keyword>
<feature type="domain" description="Lysozyme inhibitor LprI-like N-terminal" evidence="1">
    <location>
        <begin position="73"/>
        <end position="167"/>
    </location>
</feature>
<dbReference type="EMBL" id="BFBR01000007">
    <property type="protein sequence ID" value="GBF58660.1"/>
    <property type="molecule type" value="Genomic_DNA"/>
</dbReference>